<dbReference type="AlphaFoldDB" id="A0A7W5K539"/>
<accession>A0A7W5K539</accession>
<evidence type="ECO:0000313" key="3">
    <source>
        <dbReference type="Proteomes" id="UP000553442"/>
    </source>
</evidence>
<name>A0A7W5K539_9GAMM</name>
<sequence length="250" mass="26613">MKARRLALALGLAALGLATPGLASQAHAEADGWRFQLTPYAWMAGLSGDVRPLAGAPTVSTSRSFGEVLDDLEGAFFLTGSARRDRWVLLGDLTWASLSQESALAPGIVAEGRLRQRSVTALAGYQVVSEPEHRLDLLAGARAWRIEAEVGVPALGLAARDTERWVDPILAARLRSTWSPAWSTLLHGDVGGFGVGADSTWQLVATANLAVNETLTLSAGYRHLAVERDTSGTRLDVSMSGPLLGATWRF</sequence>
<dbReference type="Proteomes" id="UP000553442">
    <property type="component" value="Unassembled WGS sequence"/>
</dbReference>
<dbReference type="EMBL" id="JACHZF010000024">
    <property type="protein sequence ID" value="MBB3332114.1"/>
    <property type="molecule type" value="Genomic_DNA"/>
</dbReference>
<proteinExistence type="predicted"/>
<reference evidence="2 3" key="1">
    <citation type="submission" date="2020-08" db="EMBL/GenBank/DDBJ databases">
        <title>Genomic Encyclopedia of Archaeal and Bacterial Type Strains, Phase II (KMG-II): from individual species to whole genera.</title>
        <authorList>
            <person name="Goeker M."/>
        </authorList>
    </citation>
    <scope>NUCLEOTIDE SEQUENCE [LARGE SCALE GENOMIC DNA]</scope>
    <source>
        <strain evidence="2 3">5AG</strain>
    </source>
</reference>
<feature type="signal peptide" evidence="1">
    <location>
        <begin position="1"/>
        <end position="23"/>
    </location>
</feature>
<evidence type="ECO:0008006" key="4">
    <source>
        <dbReference type="Google" id="ProtNLM"/>
    </source>
</evidence>
<keyword evidence="1" id="KW-0732">Signal</keyword>
<dbReference type="RefSeq" id="WP_183333376.1">
    <property type="nucleotide sequence ID" value="NZ_JACHZF010000024.1"/>
</dbReference>
<gene>
    <name evidence="2" type="ORF">BDK63_003008</name>
</gene>
<organism evidence="2 3">
    <name type="scientific">Halomonas campaniensis</name>
    <dbReference type="NCBI Taxonomy" id="213554"/>
    <lineage>
        <taxon>Bacteria</taxon>
        <taxon>Pseudomonadati</taxon>
        <taxon>Pseudomonadota</taxon>
        <taxon>Gammaproteobacteria</taxon>
        <taxon>Oceanospirillales</taxon>
        <taxon>Halomonadaceae</taxon>
        <taxon>Halomonas</taxon>
    </lineage>
</organism>
<keyword evidence="3" id="KW-1185">Reference proteome</keyword>
<comment type="caution">
    <text evidence="2">The sequence shown here is derived from an EMBL/GenBank/DDBJ whole genome shotgun (WGS) entry which is preliminary data.</text>
</comment>
<evidence type="ECO:0000313" key="2">
    <source>
        <dbReference type="EMBL" id="MBB3332114.1"/>
    </source>
</evidence>
<protein>
    <recommendedName>
        <fullName evidence="4">Outer membrane protein beta-barrel domain-containing protein</fullName>
    </recommendedName>
</protein>
<feature type="chain" id="PRO_5031277904" description="Outer membrane protein beta-barrel domain-containing protein" evidence="1">
    <location>
        <begin position="24"/>
        <end position="250"/>
    </location>
</feature>
<evidence type="ECO:0000256" key="1">
    <source>
        <dbReference type="SAM" id="SignalP"/>
    </source>
</evidence>